<dbReference type="EMBL" id="KI660117">
    <property type="protein sequence ID" value="ETN78046.1"/>
    <property type="molecule type" value="Genomic_DNA"/>
</dbReference>
<gene>
    <name evidence="4" type="ORF">NECAME_03005</name>
</gene>
<proteinExistence type="predicted"/>
<feature type="domain" description="TIL" evidence="3">
    <location>
        <begin position="106"/>
        <end position="160"/>
    </location>
</feature>
<dbReference type="AlphaFoldDB" id="W2TA13"/>
<dbReference type="SUPFAM" id="SSF57567">
    <property type="entry name" value="Serine protease inhibitors"/>
    <property type="match status" value="1"/>
</dbReference>
<keyword evidence="2" id="KW-0732">Signal</keyword>
<accession>W2TA13</accession>
<organism evidence="4 5">
    <name type="scientific">Necator americanus</name>
    <name type="common">Human hookworm</name>
    <dbReference type="NCBI Taxonomy" id="51031"/>
    <lineage>
        <taxon>Eukaryota</taxon>
        <taxon>Metazoa</taxon>
        <taxon>Ecdysozoa</taxon>
        <taxon>Nematoda</taxon>
        <taxon>Chromadorea</taxon>
        <taxon>Rhabditida</taxon>
        <taxon>Rhabditina</taxon>
        <taxon>Rhabditomorpha</taxon>
        <taxon>Strongyloidea</taxon>
        <taxon>Ancylostomatidae</taxon>
        <taxon>Bunostominae</taxon>
        <taxon>Necator</taxon>
    </lineage>
</organism>
<reference evidence="5" key="1">
    <citation type="journal article" date="2014" name="Nat. Genet.">
        <title>Genome of the human hookworm Necator americanus.</title>
        <authorList>
            <person name="Tang Y.T."/>
            <person name="Gao X."/>
            <person name="Rosa B.A."/>
            <person name="Abubucker S."/>
            <person name="Hallsworth-Pepin K."/>
            <person name="Martin J."/>
            <person name="Tyagi R."/>
            <person name="Heizer E."/>
            <person name="Zhang X."/>
            <person name="Bhonagiri-Palsikar V."/>
            <person name="Minx P."/>
            <person name="Warren W.C."/>
            <person name="Wang Q."/>
            <person name="Zhan B."/>
            <person name="Hotez P.J."/>
            <person name="Sternberg P.W."/>
            <person name="Dougall A."/>
            <person name="Gaze S.T."/>
            <person name="Mulvenna J."/>
            <person name="Sotillo J."/>
            <person name="Ranganathan S."/>
            <person name="Rabelo E.M."/>
            <person name="Wilson R.K."/>
            <person name="Felgner P.L."/>
            <person name="Bethony J."/>
            <person name="Hawdon J.M."/>
            <person name="Gasser R.B."/>
            <person name="Loukas A."/>
            <person name="Mitreva M."/>
        </authorList>
    </citation>
    <scope>NUCLEOTIDE SEQUENCE [LARGE SCALE GENOMIC DNA]</scope>
</reference>
<dbReference type="Proteomes" id="UP000053676">
    <property type="component" value="Unassembled WGS sequence"/>
</dbReference>
<keyword evidence="5" id="KW-1185">Reference proteome</keyword>
<dbReference type="Gene3D" id="2.10.25.10">
    <property type="entry name" value="Laminin"/>
    <property type="match status" value="1"/>
</dbReference>
<dbReference type="InterPro" id="IPR002919">
    <property type="entry name" value="TIL_dom"/>
</dbReference>
<evidence type="ECO:0000256" key="1">
    <source>
        <dbReference type="ARBA" id="ARBA00022900"/>
    </source>
</evidence>
<dbReference type="KEGG" id="nai:NECAME_03005"/>
<keyword evidence="1" id="KW-0722">Serine protease inhibitor</keyword>
<protein>
    <submittedName>
        <fullName evidence="4">Trypsin Inhibitor like cysteine rich domain protein</fullName>
    </submittedName>
</protein>
<evidence type="ECO:0000259" key="3">
    <source>
        <dbReference type="Pfam" id="PF01826"/>
    </source>
</evidence>
<dbReference type="GO" id="GO:0004867">
    <property type="term" value="F:serine-type endopeptidase inhibitor activity"/>
    <property type="evidence" value="ECO:0007669"/>
    <property type="project" value="UniProtKB-KW"/>
</dbReference>
<dbReference type="InterPro" id="IPR036084">
    <property type="entry name" value="Ser_inhib-like_sf"/>
</dbReference>
<dbReference type="Pfam" id="PF01826">
    <property type="entry name" value="TIL"/>
    <property type="match status" value="1"/>
</dbReference>
<feature type="signal peptide" evidence="2">
    <location>
        <begin position="1"/>
        <end position="19"/>
    </location>
</feature>
<evidence type="ECO:0000313" key="4">
    <source>
        <dbReference type="EMBL" id="ETN78046.1"/>
    </source>
</evidence>
<sequence length="365" mass="40013">MQIRIGIILVAFIIVSSSAAEDAAVAAVAAPSSCACKVCPKGQVCEMAYRIGCVSGQSPCEQFPVCVPSDRSCAATKCDSGQKCFLREVVCITAPCYPVPSCEYQCPENEEWRECPSNCEPSCSNQSPICNLACLLKPQCQCKFGFYRGPDGKCVPSNQCKADATCATTSCDECKKYTDDCVCEMVKPQGCVDGKPCTLFPRCIPRKQSCSASPCPPGQRCELREVVCVKAPCWPVRECNPFNCPPNEEWRDCAAFCEPSCTSPAPVRYVQMFVSQDDVNVRIPSIDVITCAYPTYPDVMVSPYLDLADKDKLLLLGASASCTARRIFFSTQTFVYNKTNNAIIVYKINIYTRNLTIRVYSVSNI</sequence>
<name>W2TA13_NECAM</name>
<dbReference type="OMA" id="CEMAYRI"/>
<evidence type="ECO:0000256" key="2">
    <source>
        <dbReference type="SAM" id="SignalP"/>
    </source>
</evidence>
<keyword evidence="1" id="KW-0646">Protease inhibitor</keyword>
<evidence type="ECO:0000313" key="5">
    <source>
        <dbReference type="Proteomes" id="UP000053676"/>
    </source>
</evidence>
<dbReference type="OrthoDB" id="5792663at2759"/>
<feature type="chain" id="PRO_5004824944" evidence="2">
    <location>
        <begin position="20"/>
        <end position="365"/>
    </location>
</feature>
<dbReference type="CDD" id="cd19941">
    <property type="entry name" value="TIL"/>
    <property type="match status" value="1"/>
</dbReference>
<dbReference type="STRING" id="51031.W2TA13"/>